<organism evidence="5 6">
    <name type="scientific">Candidatus Muproteobacteria bacterium RBG_16_65_34</name>
    <dbReference type="NCBI Taxonomy" id="1817760"/>
    <lineage>
        <taxon>Bacteria</taxon>
        <taxon>Pseudomonadati</taxon>
        <taxon>Pseudomonadota</taxon>
        <taxon>Candidatus Muproteobacteria</taxon>
    </lineage>
</organism>
<evidence type="ECO:0000313" key="6">
    <source>
        <dbReference type="Proteomes" id="UP000178885"/>
    </source>
</evidence>
<dbReference type="Gene3D" id="3.30.70.1020">
    <property type="entry name" value="Trehalose-6-phosphate phosphatase related protein, domain 2"/>
    <property type="match status" value="1"/>
</dbReference>
<dbReference type="InterPro" id="IPR006379">
    <property type="entry name" value="HAD-SF_hydro_IIB"/>
</dbReference>
<reference evidence="5 6" key="1">
    <citation type="journal article" date="2016" name="Nat. Commun.">
        <title>Thousands of microbial genomes shed light on interconnected biogeochemical processes in an aquifer system.</title>
        <authorList>
            <person name="Anantharaman K."/>
            <person name="Brown C.T."/>
            <person name="Hug L.A."/>
            <person name="Sharon I."/>
            <person name="Castelle C.J."/>
            <person name="Probst A.J."/>
            <person name="Thomas B.C."/>
            <person name="Singh A."/>
            <person name="Wilkins M.J."/>
            <person name="Karaoz U."/>
            <person name="Brodie E.L."/>
            <person name="Williams K.H."/>
            <person name="Hubbard S.S."/>
            <person name="Banfield J.F."/>
        </authorList>
    </citation>
    <scope>NUCLEOTIDE SEQUENCE [LARGE SCALE GENOMIC DNA]</scope>
</reference>
<dbReference type="SUPFAM" id="SSF56784">
    <property type="entry name" value="HAD-like"/>
    <property type="match status" value="1"/>
</dbReference>
<evidence type="ECO:0000256" key="1">
    <source>
        <dbReference type="ARBA" id="ARBA00005199"/>
    </source>
</evidence>
<dbReference type="InterPro" id="IPR036412">
    <property type="entry name" value="HAD-like_sf"/>
</dbReference>
<name>A0A1F6TTK3_9PROT</name>
<dbReference type="AlphaFoldDB" id="A0A1F6TTK3"/>
<dbReference type="PANTHER" id="PTHR43768:SF3">
    <property type="entry name" value="TREHALOSE 6-PHOSPHATE PHOSPHATASE"/>
    <property type="match status" value="1"/>
</dbReference>
<comment type="caution">
    <text evidence="5">The sequence shown here is derived from an EMBL/GenBank/DDBJ whole genome shotgun (WGS) entry which is preliminary data.</text>
</comment>
<comment type="catalytic activity">
    <reaction evidence="4">
        <text>alpha,alpha-trehalose 6-phosphate + H2O = alpha,alpha-trehalose + phosphate</text>
        <dbReference type="Rhea" id="RHEA:23420"/>
        <dbReference type="ChEBI" id="CHEBI:15377"/>
        <dbReference type="ChEBI" id="CHEBI:16551"/>
        <dbReference type="ChEBI" id="CHEBI:43474"/>
        <dbReference type="ChEBI" id="CHEBI:58429"/>
        <dbReference type="EC" id="3.1.3.12"/>
    </reaction>
</comment>
<dbReference type="NCBIfam" id="TIGR01484">
    <property type="entry name" value="HAD-SF-IIB"/>
    <property type="match status" value="1"/>
</dbReference>
<dbReference type="EC" id="3.1.3.12" evidence="4"/>
<dbReference type="EMBL" id="MFSU01000029">
    <property type="protein sequence ID" value="OGI48389.1"/>
    <property type="molecule type" value="Genomic_DNA"/>
</dbReference>
<dbReference type="InterPro" id="IPR023214">
    <property type="entry name" value="HAD_sf"/>
</dbReference>
<evidence type="ECO:0000256" key="3">
    <source>
        <dbReference type="ARBA" id="ARBA00022801"/>
    </source>
</evidence>
<dbReference type="NCBIfam" id="TIGR00685">
    <property type="entry name" value="T6PP"/>
    <property type="match status" value="1"/>
</dbReference>
<keyword evidence="4" id="KW-0479">Metal-binding</keyword>
<evidence type="ECO:0000256" key="4">
    <source>
        <dbReference type="RuleBase" id="RU361117"/>
    </source>
</evidence>
<keyword evidence="4" id="KW-0460">Magnesium</keyword>
<sequence length="247" mass="26939">MAPPFEHHAALFLDVDGTLLDIAARPQDVSLRPGLVRILGGLRQVMPVVLISGRRIADLDRLFAPLILPAAGQHGAERRAIGGETSRLDLPRAALEQARDRLQHWAQAHPGILVEDKGATLALHYRRAPRLAAEATQAAREAVERLGPRYTLVPGAMVCEIRPSGCDKGRAIAEFLAEPACAGRRPCFIGDDTTDEDGFALVNRLGGCSIKVGPGPSVARWRLPGVDEVLAWLERYARWLQPDTHRE</sequence>
<comment type="cofactor">
    <cofactor evidence="4">
        <name>Mg(2+)</name>
        <dbReference type="ChEBI" id="CHEBI:18420"/>
    </cofactor>
</comment>
<accession>A0A1F6TTK3</accession>
<dbReference type="Pfam" id="PF02358">
    <property type="entry name" value="Trehalose_PPase"/>
    <property type="match status" value="1"/>
</dbReference>
<dbReference type="InterPro" id="IPR003337">
    <property type="entry name" value="Trehalose_PPase"/>
</dbReference>
<dbReference type="Proteomes" id="UP000178885">
    <property type="component" value="Unassembled WGS sequence"/>
</dbReference>
<comment type="function">
    <text evidence="4">Removes the phosphate from trehalose 6-phosphate to produce free trehalose.</text>
</comment>
<evidence type="ECO:0000256" key="2">
    <source>
        <dbReference type="ARBA" id="ARBA00008770"/>
    </source>
</evidence>
<dbReference type="GO" id="GO:0005992">
    <property type="term" value="P:trehalose biosynthetic process"/>
    <property type="evidence" value="ECO:0007669"/>
    <property type="project" value="UniProtKB-UniPathway"/>
</dbReference>
<evidence type="ECO:0000313" key="5">
    <source>
        <dbReference type="EMBL" id="OGI48389.1"/>
    </source>
</evidence>
<dbReference type="CDD" id="cd01627">
    <property type="entry name" value="HAD_TPP"/>
    <property type="match status" value="1"/>
</dbReference>
<dbReference type="UniPathway" id="UPA00299"/>
<gene>
    <name evidence="5" type="ORF">A2151_04125</name>
</gene>
<dbReference type="InterPro" id="IPR044651">
    <property type="entry name" value="OTSB-like"/>
</dbReference>
<dbReference type="GO" id="GO:0004805">
    <property type="term" value="F:trehalose-phosphatase activity"/>
    <property type="evidence" value="ECO:0007669"/>
    <property type="project" value="UniProtKB-EC"/>
</dbReference>
<comment type="similarity">
    <text evidence="2 4">Belongs to the trehalose phosphatase family.</text>
</comment>
<proteinExistence type="inferred from homology"/>
<keyword evidence="3 4" id="KW-0378">Hydrolase</keyword>
<dbReference type="Gene3D" id="3.40.50.1000">
    <property type="entry name" value="HAD superfamily/HAD-like"/>
    <property type="match status" value="1"/>
</dbReference>
<dbReference type="STRING" id="1817760.A2151_04125"/>
<comment type="pathway">
    <text evidence="1 4">Glycan biosynthesis; trehalose biosynthesis.</text>
</comment>
<dbReference type="PANTHER" id="PTHR43768">
    <property type="entry name" value="TREHALOSE 6-PHOSPHATE PHOSPHATASE"/>
    <property type="match status" value="1"/>
</dbReference>
<dbReference type="GO" id="GO:0046872">
    <property type="term" value="F:metal ion binding"/>
    <property type="evidence" value="ECO:0007669"/>
    <property type="project" value="UniProtKB-KW"/>
</dbReference>
<protein>
    <recommendedName>
        <fullName evidence="4">Trehalose 6-phosphate phosphatase</fullName>
        <ecNumber evidence="4">3.1.3.12</ecNumber>
    </recommendedName>
</protein>